<organism evidence="2 3">
    <name type="scientific">Aphanomyces stellatus</name>
    <dbReference type="NCBI Taxonomy" id="120398"/>
    <lineage>
        <taxon>Eukaryota</taxon>
        <taxon>Sar</taxon>
        <taxon>Stramenopiles</taxon>
        <taxon>Oomycota</taxon>
        <taxon>Saprolegniomycetes</taxon>
        <taxon>Saprolegniales</taxon>
        <taxon>Verrucalvaceae</taxon>
        <taxon>Aphanomyces</taxon>
    </lineage>
</organism>
<proteinExistence type="predicted"/>
<evidence type="ECO:0000313" key="3">
    <source>
        <dbReference type="Proteomes" id="UP000332933"/>
    </source>
</evidence>
<sequence>MSLLAIHAYSHHSSHHRNTASAVDGFFTDFFQAVERTVQTHVANTIEAVTSSVHNVMDILDDELSDRENDDDDNDTSHMAYMDASSMLADPINKFEVVEMMCTTRQPC</sequence>
<dbReference type="EMBL" id="VJMH01005679">
    <property type="protein sequence ID" value="KAF0693623.1"/>
    <property type="molecule type" value="Genomic_DNA"/>
</dbReference>
<dbReference type="Proteomes" id="UP000332933">
    <property type="component" value="Unassembled WGS sequence"/>
</dbReference>
<dbReference type="AlphaFoldDB" id="A0A485L489"/>
<reference evidence="2 3" key="1">
    <citation type="submission" date="2019-03" db="EMBL/GenBank/DDBJ databases">
        <authorList>
            <person name="Gaulin E."/>
            <person name="Dumas B."/>
        </authorList>
    </citation>
    <scope>NUCLEOTIDE SEQUENCE [LARGE SCALE GENOMIC DNA]</scope>
    <source>
        <strain evidence="2">CBS 568.67</strain>
    </source>
</reference>
<accession>A0A485L489</accession>
<protein>
    <submittedName>
        <fullName evidence="2">Aste57867_15488 protein</fullName>
    </submittedName>
</protein>
<evidence type="ECO:0000313" key="1">
    <source>
        <dbReference type="EMBL" id="KAF0693623.1"/>
    </source>
</evidence>
<evidence type="ECO:0000313" key="2">
    <source>
        <dbReference type="EMBL" id="VFT92290.1"/>
    </source>
</evidence>
<keyword evidence="3" id="KW-1185">Reference proteome</keyword>
<dbReference type="EMBL" id="CAADRA010005700">
    <property type="protein sequence ID" value="VFT92290.1"/>
    <property type="molecule type" value="Genomic_DNA"/>
</dbReference>
<reference evidence="1" key="2">
    <citation type="submission" date="2019-06" db="EMBL/GenBank/DDBJ databases">
        <title>Genomics analysis of Aphanomyces spp. identifies a new class of oomycete effector associated with host adaptation.</title>
        <authorList>
            <person name="Gaulin E."/>
        </authorList>
    </citation>
    <scope>NUCLEOTIDE SEQUENCE</scope>
    <source>
        <strain evidence="1">CBS 578.67</strain>
    </source>
</reference>
<name>A0A485L489_9STRA</name>
<gene>
    <name evidence="2" type="primary">Aste57867_15488</name>
    <name evidence="1" type="ORF">As57867_015432</name>
    <name evidence="2" type="ORF">ASTE57867_15488</name>
</gene>